<dbReference type="InterPro" id="IPR036282">
    <property type="entry name" value="Glutathione-S-Trfase_C_sf"/>
</dbReference>
<dbReference type="Gene3D" id="3.40.30.10">
    <property type="entry name" value="Glutaredoxin"/>
    <property type="match status" value="1"/>
</dbReference>
<dbReference type="Pfam" id="PF13417">
    <property type="entry name" value="GST_N_3"/>
    <property type="match status" value="1"/>
</dbReference>
<evidence type="ECO:0000259" key="3">
    <source>
        <dbReference type="PROSITE" id="PS50404"/>
    </source>
</evidence>
<dbReference type="Gene3D" id="1.20.1050.10">
    <property type="match status" value="1"/>
</dbReference>
<dbReference type="SFLD" id="SFLDG00358">
    <property type="entry name" value="Main_(cytGST)"/>
    <property type="match status" value="1"/>
</dbReference>
<dbReference type="PROSITE" id="PS50404">
    <property type="entry name" value="GST_NTER"/>
    <property type="match status" value="1"/>
</dbReference>
<dbReference type="GO" id="GO:0004364">
    <property type="term" value="F:glutathione transferase activity"/>
    <property type="evidence" value="ECO:0007669"/>
    <property type="project" value="UniProtKB-EC"/>
</dbReference>
<geneLocation type="plasmid" evidence="5">
    <name>unnamed1</name>
</geneLocation>
<protein>
    <recommendedName>
        <fullName evidence="1">glutathione transferase</fullName>
        <ecNumber evidence="1">2.5.1.18</ecNumber>
    </recommendedName>
</protein>
<sequence length="213" mass="24232">MMSKPRLFGADYSVYVRICRLALLEKNVDYDLVPVDIFASESASATYLERQPFGKIPSFEHDDFRLYETGAIARYVDDAFPGSALQPAEPRKRARMNQIISIADAYVYPYLVWGMYVELAAKPARGEQPDESRVALSRAKAAICLKALSELLGTGLWLAGDDLTLADLYVAPMLDYFLMLPEGRKTLVEIPNLWEWQQRMGYRESFRKTRAIT</sequence>
<dbReference type="Pfam" id="PF13410">
    <property type="entry name" value="GST_C_2"/>
    <property type="match status" value="1"/>
</dbReference>
<evidence type="ECO:0000313" key="5">
    <source>
        <dbReference type="EMBL" id="XBT96541.1"/>
    </source>
</evidence>
<dbReference type="GO" id="GO:0005737">
    <property type="term" value="C:cytoplasm"/>
    <property type="evidence" value="ECO:0007669"/>
    <property type="project" value="TreeGrafter"/>
</dbReference>
<evidence type="ECO:0000259" key="4">
    <source>
        <dbReference type="PROSITE" id="PS50405"/>
    </source>
</evidence>
<dbReference type="SUPFAM" id="SSF47616">
    <property type="entry name" value="GST C-terminal domain-like"/>
    <property type="match status" value="1"/>
</dbReference>
<dbReference type="PANTHER" id="PTHR43900:SF3">
    <property type="entry name" value="GLUTATHIONE S-TRANSFERASE RHO"/>
    <property type="match status" value="1"/>
</dbReference>
<gene>
    <name evidence="5" type="ORF">ABM479_22065</name>
</gene>
<dbReference type="CDD" id="cd00299">
    <property type="entry name" value="GST_C_family"/>
    <property type="match status" value="1"/>
</dbReference>
<proteinExistence type="predicted"/>
<feature type="domain" description="GST N-terminal" evidence="3">
    <location>
        <begin position="3"/>
        <end position="84"/>
    </location>
</feature>
<evidence type="ECO:0000256" key="1">
    <source>
        <dbReference type="ARBA" id="ARBA00012452"/>
    </source>
</evidence>
<evidence type="ECO:0000256" key="2">
    <source>
        <dbReference type="ARBA" id="ARBA00022679"/>
    </source>
</evidence>
<dbReference type="SUPFAM" id="SSF52833">
    <property type="entry name" value="Thioredoxin-like"/>
    <property type="match status" value="1"/>
</dbReference>
<dbReference type="SFLD" id="SFLDS00019">
    <property type="entry name" value="Glutathione_Transferase_(cytos"/>
    <property type="match status" value="1"/>
</dbReference>
<dbReference type="InterPro" id="IPR040079">
    <property type="entry name" value="Glutathione_S-Trfase"/>
</dbReference>
<dbReference type="InterPro" id="IPR010987">
    <property type="entry name" value="Glutathione-S-Trfase_C-like"/>
</dbReference>
<keyword evidence="5" id="KW-0614">Plasmid</keyword>
<dbReference type="GO" id="GO:0043295">
    <property type="term" value="F:glutathione binding"/>
    <property type="evidence" value="ECO:0007669"/>
    <property type="project" value="TreeGrafter"/>
</dbReference>
<dbReference type="InterPro" id="IPR004045">
    <property type="entry name" value="Glutathione_S-Trfase_N"/>
</dbReference>
<dbReference type="EC" id="2.5.1.18" evidence="1"/>
<dbReference type="AlphaFoldDB" id="A0AAU7S285"/>
<organism evidence="5">
    <name type="scientific">Rhizobium sp. ZPR3</name>
    <dbReference type="NCBI Taxonomy" id="3158967"/>
    <lineage>
        <taxon>Bacteria</taxon>
        <taxon>Pseudomonadati</taxon>
        <taxon>Pseudomonadota</taxon>
        <taxon>Alphaproteobacteria</taxon>
        <taxon>Hyphomicrobiales</taxon>
        <taxon>Rhizobiaceae</taxon>
        <taxon>Rhizobium/Agrobacterium group</taxon>
        <taxon>Rhizobium</taxon>
    </lineage>
</organism>
<keyword evidence="2" id="KW-0808">Transferase</keyword>
<dbReference type="InterPro" id="IPR036249">
    <property type="entry name" value="Thioredoxin-like_sf"/>
</dbReference>
<accession>A0AAU7S285</accession>
<dbReference type="RefSeq" id="WP_349961261.1">
    <property type="nucleotide sequence ID" value="NZ_CP157961.1"/>
</dbReference>
<name>A0AAU7S285_9HYPH</name>
<reference evidence="5" key="1">
    <citation type="submission" date="2024-06" db="EMBL/GenBank/DDBJ databases">
        <authorList>
            <person name="Li T."/>
            <person name="Gao R."/>
        </authorList>
    </citation>
    <scope>NUCLEOTIDE SEQUENCE</scope>
    <source>
        <strain evidence="5">ZPR3</strain>
        <plasmid evidence="5">unnamed1</plasmid>
    </source>
</reference>
<feature type="domain" description="GST C-terminal" evidence="4">
    <location>
        <begin position="89"/>
        <end position="213"/>
    </location>
</feature>
<dbReference type="PANTHER" id="PTHR43900">
    <property type="entry name" value="GLUTATHIONE S-TRANSFERASE RHO"/>
    <property type="match status" value="1"/>
</dbReference>
<dbReference type="PROSITE" id="PS50405">
    <property type="entry name" value="GST_CTER"/>
    <property type="match status" value="1"/>
</dbReference>
<dbReference type="EMBL" id="CP157961">
    <property type="protein sequence ID" value="XBT96541.1"/>
    <property type="molecule type" value="Genomic_DNA"/>
</dbReference>